<evidence type="ECO:0000313" key="1">
    <source>
        <dbReference type="EMBL" id="GGD77697.1"/>
    </source>
</evidence>
<sequence length="124" mass="14420">MLSVALWLINLMSNDNPFTAKWSAQGHTLCLGHWIIHYQGLPLSLPSERAENDMDTYGNFSYLFPDEDDFIEGTPEVQWIEQNIHWLMEVFEQHRIPVDEDHLCWFYRAVNAADWRCGSCGGCI</sequence>
<accession>A0ABQ1RQG2</accession>
<comment type="caution">
    <text evidence="1">The sequence shown here is derived from an EMBL/GenBank/DDBJ whole genome shotgun (WGS) entry which is preliminary data.</text>
</comment>
<dbReference type="Proteomes" id="UP000614272">
    <property type="component" value="Unassembled WGS sequence"/>
</dbReference>
<gene>
    <name evidence="1" type="ORF">GCM10011357_35990</name>
</gene>
<protein>
    <submittedName>
        <fullName evidence="1">Uncharacterized protein</fullName>
    </submittedName>
</protein>
<keyword evidence="2" id="KW-1185">Reference proteome</keyword>
<name>A0ABQ1RQG2_9ALTE</name>
<organism evidence="1 2">
    <name type="scientific">Lacimicrobium alkaliphilum</name>
    <dbReference type="NCBI Taxonomy" id="1526571"/>
    <lineage>
        <taxon>Bacteria</taxon>
        <taxon>Pseudomonadati</taxon>
        <taxon>Pseudomonadota</taxon>
        <taxon>Gammaproteobacteria</taxon>
        <taxon>Alteromonadales</taxon>
        <taxon>Alteromonadaceae</taxon>
        <taxon>Lacimicrobium</taxon>
    </lineage>
</organism>
<evidence type="ECO:0000313" key="2">
    <source>
        <dbReference type="Proteomes" id="UP000614272"/>
    </source>
</evidence>
<proteinExistence type="predicted"/>
<reference evidence="2" key="1">
    <citation type="journal article" date="2019" name="Int. J. Syst. Evol. Microbiol.">
        <title>The Global Catalogue of Microorganisms (GCM) 10K type strain sequencing project: providing services to taxonomists for standard genome sequencing and annotation.</title>
        <authorList>
            <consortium name="The Broad Institute Genomics Platform"/>
            <consortium name="The Broad Institute Genome Sequencing Center for Infectious Disease"/>
            <person name="Wu L."/>
            <person name="Ma J."/>
        </authorList>
    </citation>
    <scope>NUCLEOTIDE SEQUENCE [LARGE SCALE GENOMIC DNA]</scope>
    <source>
        <strain evidence="2">CGMCC 1.12923</strain>
    </source>
</reference>
<dbReference type="EMBL" id="BMGJ01000020">
    <property type="protein sequence ID" value="GGD77697.1"/>
    <property type="molecule type" value="Genomic_DNA"/>
</dbReference>